<feature type="binding site" evidence="2">
    <location>
        <position position="135"/>
    </location>
    <ligand>
        <name>Zn(2+)</name>
        <dbReference type="ChEBI" id="CHEBI:29105"/>
        <label>2</label>
    </ligand>
</feature>
<proteinExistence type="predicted"/>
<feature type="binding site" evidence="2">
    <location>
        <position position="177"/>
    </location>
    <ligand>
        <name>Zn(2+)</name>
        <dbReference type="ChEBI" id="CHEBI:29105"/>
        <label>1</label>
        <note>catalytic</note>
    </ligand>
</feature>
<protein>
    <submittedName>
        <fullName evidence="3">Fructose-bisphosphate aldolase</fullName>
    </submittedName>
</protein>
<evidence type="ECO:0000313" key="3">
    <source>
        <dbReference type="EMBL" id="KJS60218.1"/>
    </source>
</evidence>
<keyword evidence="4" id="KW-1185">Reference proteome</keyword>
<dbReference type="InterPro" id="IPR013785">
    <property type="entry name" value="Aldolase_TIM"/>
</dbReference>
<dbReference type="PANTHER" id="PTHR30304:SF0">
    <property type="entry name" value="D-TAGATOSE-1,6-BISPHOSPHATE ALDOLASE SUBUNIT GATY-RELATED"/>
    <property type="match status" value="1"/>
</dbReference>
<feature type="binding site" evidence="2">
    <location>
        <position position="105"/>
    </location>
    <ligand>
        <name>Zn(2+)</name>
        <dbReference type="ChEBI" id="CHEBI:29105"/>
        <label>2</label>
    </ligand>
</feature>
<dbReference type="NCBIfam" id="TIGR00167">
    <property type="entry name" value="cbbA"/>
    <property type="match status" value="1"/>
</dbReference>
<dbReference type="PIRSF" id="PIRSF001359">
    <property type="entry name" value="F_bP_aldolase_II"/>
    <property type="match status" value="1"/>
</dbReference>
<dbReference type="InterPro" id="IPR050246">
    <property type="entry name" value="Class_II_FBP_aldolase"/>
</dbReference>
<dbReference type="Gene3D" id="3.20.20.70">
    <property type="entry name" value="Aldolase class I"/>
    <property type="match status" value="1"/>
</dbReference>
<feature type="binding site" evidence="2">
    <location>
        <position position="205"/>
    </location>
    <ligand>
        <name>Zn(2+)</name>
        <dbReference type="ChEBI" id="CHEBI:29105"/>
        <label>1</label>
        <note>catalytic</note>
    </ligand>
</feature>
<feature type="active site" description="Proton donor" evidence="1">
    <location>
        <position position="83"/>
    </location>
</feature>
<dbReference type="CDD" id="cd00947">
    <property type="entry name" value="TBP_aldolase_IIB"/>
    <property type="match status" value="1"/>
</dbReference>
<dbReference type="InterPro" id="IPR000771">
    <property type="entry name" value="FBA_II"/>
</dbReference>
<dbReference type="PATRIC" id="fig|359131.3.peg.5366"/>
<dbReference type="GO" id="GO:0016832">
    <property type="term" value="F:aldehyde-lyase activity"/>
    <property type="evidence" value="ECO:0007669"/>
    <property type="project" value="InterPro"/>
</dbReference>
<dbReference type="Proteomes" id="UP000033699">
    <property type="component" value="Unassembled WGS sequence"/>
</dbReference>
<reference evidence="3 4" key="1">
    <citation type="submission" date="2015-02" db="EMBL/GenBank/DDBJ databases">
        <authorList>
            <person name="Ju K.-S."/>
            <person name="Doroghazi J.R."/>
            <person name="Metcalf W."/>
        </authorList>
    </citation>
    <scope>NUCLEOTIDE SEQUENCE [LARGE SCALE GENOMIC DNA]</scope>
    <source>
        <strain evidence="3 4">ATCC 31215</strain>
    </source>
</reference>
<dbReference type="PANTHER" id="PTHR30304">
    <property type="entry name" value="D-TAGATOSE-1,6-BISPHOSPHATE ALDOLASE"/>
    <property type="match status" value="1"/>
</dbReference>
<sequence>MPLAGTGAIVTPAARAARGVGAFNVIQLEHAQAIVAGAEAAEAPVVLQLSENAVRYHGALAPIAAAVLATARTAAVPVAVHLDHATSAELVAEAVRLGFSSVMFDASALPYEENVRTTAEVVAHCHAAGVWVEAELGEVGGKDGVHAPGARTDPAEAAAFAAATGVDALAVAVGSSHAMLTRDAVLDFDLIADLRAAVPVPLVLHGSSGVADEHLTRAVERGMTKVNIATQLNRVFTGAVRRTLDDAPALVDTRRYLGPGRTAVATEVTRLLHVLKARPA</sequence>
<evidence type="ECO:0000313" key="4">
    <source>
        <dbReference type="Proteomes" id="UP000033699"/>
    </source>
</evidence>
<comment type="cofactor">
    <cofactor evidence="2">
        <name>Zn(2+)</name>
        <dbReference type="ChEBI" id="CHEBI:29105"/>
    </cofactor>
    <text evidence="2">Binds 2 Zn(2+) ions per subunit. One is catalytic and the other provides a structural contribution.</text>
</comment>
<dbReference type="PROSITE" id="PS00602">
    <property type="entry name" value="ALDOLASE_CLASS_II_1"/>
    <property type="match status" value="1"/>
</dbReference>
<dbReference type="SUPFAM" id="SSF51569">
    <property type="entry name" value="Aldolase"/>
    <property type="match status" value="1"/>
</dbReference>
<keyword evidence="2" id="KW-0862">Zinc</keyword>
<accession>A0A0F2TAI0</accession>
<dbReference type="OrthoDB" id="9803995at2"/>
<evidence type="ECO:0000256" key="2">
    <source>
        <dbReference type="PIRSR" id="PIRSR001359-3"/>
    </source>
</evidence>
<dbReference type="GO" id="GO:0008270">
    <property type="term" value="F:zinc ion binding"/>
    <property type="evidence" value="ECO:0007669"/>
    <property type="project" value="InterPro"/>
</dbReference>
<keyword evidence="2" id="KW-0479">Metal-binding</keyword>
<organism evidence="3 4">
    <name type="scientific">Streptomyces rubellomurinus (strain ATCC 31215)</name>
    <dbReference type="NCBI Taxonomy" id="359131"/>
    <lineage>
        <taxon>Bacteria</taxon>
        <taxon>Bacillati</taxon>
        <taxon>Actinomycetota</taxon>
        <taxon>Actinomycetes</taxon>
        <taxon>Kitasatosporales</taxon>
        <taxon>Streptomycetaceae</taxon>
        <taxon>Streptomyces</taxon>
    </lineage>
</organism>
<dbReference type="AlphaFoldDB" id="A0A0F2TAI0"/>
<gene>
    <name evidence="3" type="ORF">VM95_22460</name>
</gene>
<name>A0A0F2TAI0_STRR3</name>
<dbReference type="Pfam" id="PF01116">
    <property type="entry name" value="F_bP_aldolase"/>
    <property type="match status" value="1"/>
</dbReference>
<feature type="binding site" evidence="2">
    <location>
        <position position="84"/>
    </location>
    <ligand>
        <name>Zn(2+)</name>
        <dbReference type="ChEBI" id="CHEBI:29105"/>
        <label>1</label>
        <note>catalytic</note>
    </ligand>
</feature>
<evidence type="ECO:0000256" key="1">
    <source>
        <dbReference type="PIRSR" id="PIRSR001359-1"/>
    </source>
</evidence>
<dbReference type="EMBL" id="JZKH01000048">
    <property type="protein sequence ID" value="KJS60218.1"/>
    <property type="molecule type" value="Genomic_DNA"/>
</dbReference>
<dbReference type="RefSeq" id="WP_045699750.1">
    <property type="nucleotide sequence ID" value="NZ_JZKH01000048.1"/>
</dbReference>
<comment type="caution">
    <text evidence="3">The sequence shown here is derived from an EMBL/GenBank/DDBJ whole genome shotgun (WGS) entry which is preliminary data.</text>
</comment>
<dbReference type="GO" id="GO:0005975">
    <property type="term" value="P:carbohydrate metabolic process"/>
    <property type="evidence" value="ECO:0007669"/>
    <property type="project" value="InterPro"/>
</dbReference>